<feature type="compositionally biased region" description="Low complexity" evidence="1">
    <location>
        <begin position="158"/>
        <end position="189"/>
    </location>
</feature>
<dbReference type="EMBL" id="LGRX02007697">
    <property type="protein sequence ID" value="KAK3274487.1"/>
    <property type="molecule type" value="Genomic_DNA"/>
</dbReference>
<feature type="compositionally biased region" description="Basic and acidic residues" evidence="1">
    <location>
        <begin position="592"/>
        <end position="601"/>
    </location>
</feature>
<organism evidence="2 3">
    <name type="scientific">Cymbomonas tetramitiformis</name>
    <dbReference type="NCBI Taxonomy" id="36881"/>
    <lineage>
        <taxon>Eukaryota</taxon>
        <taxon>Viridiplantae</taxon>
        <taxon>Chlorophyta</taxon>
        <taxon>Pyramimonadophyceae</taxon>
        <taxon>Pyramimonadales</taxon>
        <taxon>Pyramimonadaceae</taxon>
        <taxon>Cymbomonas</taxon>
    </lineage>
</organism>
<feature type="compositionally biased region" description="Basic and acidic residues" evidence="1">
    <location>
        <begin position="190"/>
        <end position="201"/>
    </location>
</feature>
<feature type="region of interest" description="Disordered" evidence="1">
    <location>
        <begin position="1264"/>
        <end position="1330"/>
    </location>
</feature>
<feature type="region of interest" description="Disordered" evidence="1">
    <location>
        <begin position="1232"/>
        <end position="1251"/>
    </location>
</feature>
<evidence type="ECO:0000313" key="2">
    <source>
        <dbReference type="EMBL" id="KAK3274487.1"/>
    </source>
</evidence>
<feature type="compositionally biased region" description="Low complexity" evidence="1">
    <location>
        <begin position="627"/>
        <end position="640"/>
    </location>
</feature>
<evidence type="ECO:0000256" key="1">
    <source>
        <dbReference type="SAM" id="MobiDB-lite"/>
    </source>
</evidence>
<feature type="region of interest" description="Disordered" evidence="1">
    <location>
        <begin position="147"/>
        <end position="217"/>
    </location>
</feature>
<feature type="compositionally biased region" description="Low complexity" evidence="1">
    <location>
        <begin position="1278"/>
        <end position="1295"/>
    </location>
</feature>
<feature type="compositionally biased region" description="Basic and acidic residues" evidence="1">
    <location>
        <begin position="1006"/>
        <end position="1018"/>
    </location>
</feature>
<feature type="compositionally biased region" description="Gly residues" evidence="1">
    <location>
        <begin position="1296"/>
        <end position="1308"/>
    </location>
</feature>
<gene>
    <name evidence="2" type="ORF">CYMTET_17330</name>
</gene>
<feature type="compositionally biased region" description="Basic and acidic residues" evidence="1">
    <location>
        <begin position="284"/>
        <end position="293"/>
    </location>
</feature>
<feature type="compositionally biased region" description="Low complexity" evidence="1">
    <location>
        <begin position="994"/>
        <end position="1005"/>
    </location>
</feature>
<comment type="caution">
    <text evidence="2">The sequence shown here is derived from an EMBL/GenBank/DDBJ whole genome shotgun (WGS) entry which is preliminary data.</text>
</comment>
<feature type="compositionally biased region" description="Polar residues" evidence="1">
    <location>
        <begin position="1063"/>
        <end position="1073"/>
    </location>
</feature>
<feature type="region of interest" description="Disordered" evidence="1">
    <location>
        <begin position="994"/>
        <end position="1018"/>
    </location>
</feature>
<feature type="region of interest" description="Disordered" evidence="1">
    <location>
        <begin position="1036"/>
        <end position="1075"/>
    </location>
</feature>
<feature type="compositionally biased region" description="Low complexity" evidence="1">
    <location>
        <begin position="710"/>
        <end position="721"/>
    </location>
</feature>
<evidence type="ECO:0000313" key="3">
    <source>
        <dbReference type="Proteomes" id="UP001190700"/>
    </source>
</evidence>
<dbReference type="Proteomes" id="UP001190700">
    <property type="component" value="Unassembled WGS sequence"/>
</dbReference>
<protein>
    <submittedName>
        <fullName evidence="2">Uncharacterized protein</fullName>
    </submittedName>
</protein>
<feature type="compositionally biased region" description="Pro residues" evidence="1">
    <location>
        <begin position="722"/>
        <end position="731"/>
    </location>
</feature>
<name>A0AAE0L787_9CHLO</name>
<accession>A0AAE0L787</accession>
<feature type="region of interest" description="Disordered" evidence="1">
    <location>
        <begin position="240"/>
        <end position="347"/>
    </location>
</feature>
<feature type="region of interest" description="Disordered" evidence="1">
    <location>
        <begin position="582"/>
        <end position="662"/>
    </location>
</feature>
<sequence>MPLRAGSSLRLQREWGEAIALVADVRCCVGCWMGTDTPSQLLTQKRKAAQAVQGANAHAFIEAFSGHETARLFGSLDHQAERQYHCLEQLGKQRKELEQTLAAAQHSPFKCLREDVRRAAAAAPPSTPPGARSSLDLEEQYLLSHLQKCGGAGDGGHAPSSPADPKAAAAPPRSRPTSALPRKAAPAAALRERGARTERTQRPQGGRAGAQGQEHRAAGGVVNSLLSRATLLPDARHSVRHRLRAQQQEEAPRQGTRTRPAPAMEDQPLTSFDRSNFDGADEAEVIKGGDAEGQRPASVQGQRAGRSTHSSWGAGAGAGARRSQSGRREVGVGGRMGPGTPPLNRSLQASKSKFWGGALRPGMEVPGMWNPTVREYQHPYPGAPHEVLESRGVLAEDDPQAAPALLVTQRPASTHYVAKAYGIRDRDTCAAVADIMSAQTQEAASGAPDVDPKNHEMGAAAVLGLDVERLAHQFNLEQPKCMDWGWLLEELGISGGGGSPQSSPREEARRSANWSMVHQKVAGPHNLQRTLDTLEKHKQVEALETSMGQSSWGSFSNLPAVLELQAERTVAKEGLIERLMASHRHPPLSAEPRTDPGEAEHLPPPPTSPTQQAASKVAVSAPLPMVARPASAGAPGGRDATLGVGAGTGGKSPLPSGARAPADVVGERRGAAEGGVRASTDQGAAQRICLTCRLGHEGAGCAPLKPRFIPAATPTTPAQKQAPPPPPPSQPPTKSAAPKGKSGRYVPTKVASPAERMGPGLLRGPARKLSGRRSATPLDPTAPEVPQEDRKVQARWEKHAALGGVGPAAVPRVTVQEKRLQRRLQQTQAQVEKASSKPKTLAETMEAQAKAKQGVRVELPWRRGERPGGQAVLPDGVAAVDRPANIRDTVDIHTEESLHAAVADAGWLGEQLPPPAWDGERGSEVQAGNDGLPWGGASDAQDDAWTEELLMSPASLASVGPAEAALLSEDIVSVEQSSVDAQGQPGISRPEAIAEAAAPGPAASEPKPRKDLTARIVRPESGRLPITVARPALRVERTKPEVRTQQAAENPRTSKEKRATVKGVQTPSGQESRAQQEKLWAGEEIYGQRFPQTSGRGAVRVVVEAGGGRGEVVAFHKSHPLQGPRRNWDGTSARARTTVFEHIPGCQVCQNQFEHYQLPNGRFAHFYDSGAALYLAGTRPLEPPPPRSTTLALLGLAALPPTSFLLLPLVYPGPDSPPAPLRLVPRLSPPPILGNTFPSQQDPSEGPGRCPLELHAIARSLPVLYNDEPTPDGNNPEDAAASGAASPDLAALGSDGSLGGLSRSGGGYSPKPARGRRRRKNAPSSSSSSEELFKLEGTLWGRRRLTADSKSLWDPPEMDLRILGMDWDRLCRKARFMQMVKGWAKGGQKAAEGEALVAIRAVAEKCWVTIGTAFEFYSGIGTGDVDVLQANMCSQLLEESKITGDFRGAVRRADADRCFIAANQEDTRGTGTTEEDEANPDKGLLQYEFIEYLIRVALITFKADTTSEGVAQCLERLVLEYIEPNLPKEALVDRNALRGEPEAPSAKALMGALVGCYPAARLYTQKMHQMLQSKEGYLKAIFNKWKGPRVNGANGKKVDVMEMVQWRDMLMTAQLFDHDFNNREASLCFIHSRMKVIDQSKGMVRARSIDFADFCEAIARVADTKCLPPIEELEEHGYTSIAHYYKVIRGKDHTIRRQSAEYVHDVPSERPLHEKYLLLLELMIKGLCNDLDMKEPFPTLEFFQDKLSHMNVKRR</sequence>
<keyword evidence="3" id="KW-1185">Reference proteome</keyword>
<feature type="region of interest" description="Disordered" evidence="1">
    <location>
        <begin position="706"/>
        <end position="789"/>
    </location>
</feature>
<feature type="compositionally biased region" description="Polar residues" evidence="1">
    <location>
        <begin position="297"/>
        <end position="309"/>
    </location>
</feature>
<reference evidence="2 3" key="1">
    <citation type="journal article" date="2015" name="Genome Biol. Evol.">
        <title>Comparative Genomics of a Bacterivorous Green Alga Reveals Evolutionary Causalities and Consequences of Phago-Mixotrophic Mode of Nutrition.</title>
        <authorList>
            <person name="Burns J.A."/>
            <person name="Paasch A."/>
            <person name="Narechania A."/>
            <person name="Kim E."/>
        </authorList>
    </citation>
    <scope>NUCLEOTIDE SEQUENCE [LARGE SCALE GENOMIC DNA]</scope>
    <source>
        <strain evidence="2 3">PLY_AMNH</strain>
    </source>
</reference>
<proteinExistence type="predicted"/>